<reference evidence="3" key="1">
    <citation type="journal article" date="2019" name="Int. J. Syst. Evol. Microbiol.">
        <title>The Global Catalogue of Microorganisms (GCM) 10K type strain sequencing project: providing services to taxonomists for standard genome sequencing and annotation.</title>
        <authorList>
            <consortium name="The Broad Institute Genomics Platform"/>
            <consortium name="The Broad Institute Genome Sequencing Center for Infectious Disease"/>
            <person name="Wu L."/>
            <person name="Ma J."/>
        </authorList>
    </citation>
    <scope>NUCLEOTIDE SEQUENCE [LARGE SCALE GENOMIC DNA]</scope>
    <source>
        <strain evidence="3">CCUG 63830</strain>
    </source>
</reference>
<proteinExistence type="predicted"/>
<evidence type="ECO:0000313" key="3">
    <source>
        <dbReference type="Proteomes" id="UP001596317"/>
    </source>
</evidence>
<name>A0ABW1ZG20_9DEIO</name>
<keyword evidence="3" id="KW-1185">Reference proteome</keyword>
<dbReference type="RefSeq" id="WP_380054415.1">
    <property type="nucleotide sequence ID" value="NZ_JBHSWB010000001.1"/>
</dbReference>
<accession>A0ABW1ZG20</accession>
<dbReference type="EMBL" id="JBHSWB010000001">
    <property type="protein sequence ID" value="MFC6659728.1"/>
    <property type="molecule type" value="Genomic_DNA"/>
</dbReference>
<comment type="caution">
    <text evidence="2">The sequence shown here is derived from an EMBL/GenBank/DDBJ whole genome shotgun (WGS) entry which is preliminary data.</text>
</comment>
<evidence type="ECO:0000313" key="2">
    <source>
        <dbReference type="EMBL" id="MFC6659728.1"/>
    </source>
</evidence>
<protein>
    <submittedName>
        <fullName evidence="2">Uncharacterized protein</fullName>
    </submittedName>
</protein>
<feature type="transmembrane region" description="Helical" evidence="1">
    <location>
        <begin position="46"/>
        <end position="67"/>
    </location>
</feature>
<keyword evidence="1" id="KW-1133">Transmembrane helix</keyword>
<keyword evidence="1" id="KW-0812">Transmembrane</keyword>
<dbReference type="Proteomes" id="UP001596317">
    <property type="component" value="Unassembled WGS sequence"/>
</dbReference>
<sequence length="71" mass="7962">MTLVRPWLWPALRRYVLGILLPLVVLGLLAEDVLEHQRAAFETPLLLWLHAHTPPALIALSLALHTLGSPR</sequence>
<evidence type="ECO:0000256" key="1">
    <source>
        <dbReference type="SAM" id="Phobius"/>
    </source>
</evidence>
<keyword evidence="1" id="KW-0472">Membrane</keyword>
<gene>
    <name evidence="2" type="ORF">ACFP90_04650</name>
</gene>
<organism evidence="2 3">
    <name type="scientific">Deinococcus multiflagellatus</name>
    <dbReference type="NCBI Taxonomy" id="1656887"/>
    <lineage>
        <taxon>Bacteria</taxon>
        <taxon>Thermotogati</taxon>
        <taxon>Deinococcota</taxon>
        <taxon>Deinococci</taxon>
        <taxon>Deinococcales</taxon>
        <taxon>Deinococcaceae</taxon>
        <taxon>Deinococcus</taxon>
    </lineage>
</organism>